<dbReference type="PANTHER" id="PTHR45436:SF5">
    <property type="entry name" value="SENSOR HISTIDINE KINASE TRCS"/>
    <property type="match status" value="1"/>
</dbReference>
<evidence type="ECO:0000256" key="2">
    <source>
        <dbReference type="ARBA" id="ARBA00004370"/>
    </source>
</evidence>
<evidence type="ECO:0000313" key="17">
    <source>
        <dbReference type="EMBL" id="CAB5065170.1"/>
    </source>
</evidence>
<keyword evidence="10 12" id="KW-0472">Membrane</keyword>
<dbReference type="EMBL" id="CAEZXX010000008">
    <property type="protein sequence ID" value="CAB4695018.1"/>
    <property type="molecule type" value="Genomic_DNA"/>
</dbReference>
<evidence type="ECO:0000256" key="11">
    <source>
        <dbReference type="SAM" id="MobiDB-lite"/>
    </source>
</evidence>
<dbReference type="InterPro" id="IPR004358">
    <property type="entry name" value="Sig_transdc_His_kin-like_C"/>
</dbReference>
<feature type="domain" description="Histidine kinase" evidence="13">
    <location>
        <begin position="264"/>
        <end position="479"/>
    </location>
</feature>
<evidence type="ECO:0000256" key="3">
    <source>
        <dbReference type="ARBA" id="ARBA00012438"/>
    </source>
</evidence>
<dbReference type="SUPFAM" id="SSF47384">
    <property type="entry name" value="Homodimeric domain of signal transducing histidine kinase"/>
    <property type="match status" value="1"/>
</dbReference>
<dbReference type="Gene3D" id="1.10.287.130">
    <property type="match status" value="1"/>
</dbReference>
<dbReference type="FunFam" id="3.30.565.10:FF:000006">
    <property type="entry name" value="Sensor histidine kinase WalK"/>
    <property type="match status" value="1"/>
</dbReference>
<dbReference type="InterPro" id="IPR050428">
    <property type="entry name" value="TCS_sensor_his_kinase"/>
</dbReference>
<evidence type="ECO:0000256" key="12">
    <source>
        <dbReference type="SAM" id="Phobius"/>
    </source>
</evidence>
<evidence type="ECO:0000256" key="10">
    <source>
        <dbReference type="ARBA" id="ARBA00023136"/>
    </source>
</evidence>
<keyword evidence="9" id="KW-0902">Two-component regulatory system</keyword>
<dbReference type="GO" id="GO:0005886">
    <property type="term" value="C:plasma membrane"/>
    <property type="evidence" value="ECO:0007669"/>
    <property type="project" value="TreeGrafter"/>
</dbReference>
<dbReference type="Gene3D" id="6.10.340.10">
    <property type="match status" value="1"/>
</dbReference>
<dbReference type="InterPro" id="IPR003661">
    <property type="entry name" value="HisK_dim/P_dom"/>
</dbReference>
<dbReference type="InterPro" id="IPR003594">
    <property type="entry name" value="HATPase_dom"/>
</dbReference>
<evidence type="ECO:0000256" key="8">
    <source>
        <dbReference type="ARBA" id="ARBA00022989"/>
    </source>
</evidence>
<dbReference type="EMBL" id="CAEZYY010000006">
    <property type="protein sequence ID" value="CAB4746082.1"/>
    <property type="molecule type" value="Genomic_DNA"/>
</dbReference>
<dbReference type="Gene3D" id="3.30.565.10">
    <property type="entry name" value="Histidine kinase-like ATPase, C-terminal domain"/>
    <property type="match status" value="1"/>
</dbReference>
<evidence type="ECO:0000256" key="4">
    <source>
        <dbReference type="ARBA" id="ARBA00022553"/>
    </source>
</evidence>
<comment type="subcellular location">
    <subcellularLocation>
        <location evidence="2">Membrane</location>
    </subcellularLocation>
</comment>
<dbReference type="EC" id="2.7.13.3" evidence="3"/>
<feature type="region of interest" description="Disordered" evidence="11">
    <location>
        <begin position="52"/>
        <end position="79"/>
    </location>
</feature>
<evidence type="ECO:0000313" key="16">
    <source>
        <dbReference type="EMBL" id="CAB4746082.1"/>
    </source>
</evidence>
<feature type="transmembrane region" description="Helical" evidence="12">
    <location>
        <begin position="179"/>
        <end position="202"/>
    </location>
</feature>
<evidence type="ECO:0000256" key="5">
    <source>
        <dbReference type="ARBA" id="ARBA00022679"/>
    </source>
</evidence>
<dbReference type="SMART" id="SM00387">
    <property type="entry name" value="HATPase_c"/>
    <property type="match status" value="1"/>
</dbReference>
<evidence type="ECO:0000259" key="13">
    <source>
        <dbReference type="PROSITE" id="PS50109"/>
    </source>
</evidence>
<dbReference type="CDD" id="cd00075">
    <property type="entry name" value="HATPase"/>
    <property type="match status" value="1"/>
</dbReference>
<comment type="catalytic activity">
    <reaction evidence="1">
        <text>ATP + protein L-histidine = ADP + protein N-phospho-L-histidine.</text>
        <dbReference type="EC" id="2.7.13.3"/>
    </reaction>
</comment>
<evidence type="ECO:0000256" key="9">
    <source>
        <dbReference type="ARBA" id="ARBA00023012"/>
    </source>
</evidence>
<dbReference type="CDD" id="cd06225">
    <property type="entry name" value="HAMP"/>
    <property type="match status" value="1"/>
</dbReference>
<evidence type="ECO:0000256" key="7">
    <source>
        <dbReference type="ARBA" id="ARBA00022777"/>
    </source>
</evidence>
<dbReference type="Pfam" id="PF00672">
    <property type="entry name" value="HAMP"/>
    <property type="match status" value="1"/>
</dbReference>
<name>A0A6J6TF45_9ZZZZ</name>
<dbReference type="GO" id="GO:0000155">
    <property type="term" value="F:phosphorelay sensor kinase activity"/>
    <property type="evidence" value="ECO:0007669"/>
    <property type="project" value="InterPro"/>
</dbReference>
<gene>
    <name evidence="15" type="ORF">UFOPK2602_00240</name>
    <name evidence="16" type="ORF">UFOPK2806_00715</name>
    <name evidence="17" type="ORF">UFOPK4306_01530</name>
</gene>
<dbReference type="CDD" id="cd00082">
    <property type="entry name" value="HisKA"/>
    <property type="match status" value="1"/>
</dbReference>
<evidence type="ECO:0000256" key="6">
    <source>
        <dbReference type="ARBA" id="ARBA00022692"/>
    </source>
</evidence>
<dbReference type="SUPFAM" id="SSF158472">
    <property type="entry name" value="HAMP domain-like"/>
    <property type="match status" value="1"/>
</dbReference>
<evidence type="ECO:0000256" key="1">
    <source>
        <dbReference type="ARBA" id="ARBA00000085"/>
    </source>
</evidence>
<feature type="domain" description="HAMP" evidence="14">
    <location>
        <begin position="203"/>
        <end position="256"/>
    </location>
</feature>
<dbReference type="InterPro" id="IPR003660">
    <property type="entry name" value="HAMP_dom"/>
</dbReference>
<keyword evidence="6 12" id="KW-0812">Transmembrane</keyword>
<protein>
    <recommendedName>
        <fullName evidence="3">histidine kinase</fullName>
        <ecNumber evidence="3">2.7.13.3</ecNumber>
    </recommendedName>
</protein>
<proteinExistence type="predicted"/>
<dbReference type="PRINTS" id="PR00344">
    <property type="entry name" value="BCTRLSENSOR"/>
</dbReference>
<dbReference type="SUPFAM" id="SSF55874">
    <property type="entry name" value="ATPase domain of HSP90 chaperone/DNA topoisomerase II/histidine kinase"/>
    <property type="match status" value="1"/>
</dbReference>
<keyword evidence="7" id="KW-0418">Kinase</keyword>
<reference evidence="16" key="1">
    <citation type="submission" date="2020-05" db="EMBL/GenBank/DDBJ databases">
        <authorList>
            <person name="Chiriac C."/>
            <person name="Salcher M."/>
            <person name="Ghai R."/>
            <person name="Kavagutti S V."/>
        </authorList>
    </citation>
    <scope>NUCLEOTIDE SEQUENCE</scope>
</reference>
<dbReference type="FunFam" id="1.10.287.130:FF:000001">
    <property type="entry name" value="Two-component sensor histidine kinase"/>
    <property type="match status" value="1"/>
</dbReference>
<accession>A0A6J6TF45</accession>
<organism evidence="16">
    <name type="scientific">freshwater metagenome</name>
    <dbReference type="NCBI Taxonomy" id="449393"/>
    <lineage>
        <taxon>unclassified sequences</taxon>
        <taxon>metagenomes</taxon>
        <taxon>ecological metagenomes</taxon>
    </lineage>
</organism>
<dbReference type="InterPro" id="IPR036097">
    <property type="entry name" value="HisK_dim/P_sf"/>
</dbReference>
<dbReference type="SMART" id="SM00304">
    <property type="entry name" value="HAMP"/>
    <property type="match status" value="1"/>
</dbReference>
<dbReference type="AlphaFoldDB" id="A0A6J6TF45"/>
<sequence>MSLRSRLLIGLVAIFVAFGVAAWFVISSQQRYLLRQVDRQLGLVTDGTVGALNVRPRPGSGTGADGRPIRPGRPANESDIVSDIEDAPADSPFSEMYAARLTPAGVLRPIITSGLLSDTPRISLADIRARASTSERVLITVRGVSSSNRFRVAVVPRQNGSWVIVALPLTRTEAAINRLLVAFGVAALVLLAMSALVAWWFVRLGLRPIKEMTLAADAVTAGERGHRVGFDDTRTETGRLGHAFNVMLNERQGAEDRLRRFVADASHELRTPITSIRGYVDLYQQGGLSESDRLDDAMRRVGQEAGRMGTLVEDLLLLANLDQKRPLAQEPVDLGQVLNDAAADALAMQPTRSVLLDAPAPGELVVTGDDHRLRQVVGVLVHNALVHTPGTVGIALSARRTGSTATVEVVDHGDGMTADEAGHAFERFYRGDPSRSRHSGGSGLGLSIAKSIVEAHHGTITLNTSPGAGCRFTITLPVP</sequence>
<keyword evidence="8 12" id="KW-1133">Transmembrane helix</keyword>
<evidence type="ECO:0000259" key="14">
    <source>
        <dbReference type="PROSITE" id="PS50885"/>
    </source>
</evidence>
<dbReference type="PROSITE" id="PS50109">
    <property type="entry name" value="HIS_KIN"/>
    <property type="match status" value="1"/>
</dbReference>
<evidence type="ECO:0000313" key="15">
    <source>
        <dbReference type="EMBL" id="CAB4695018.1"/>
    </source>
</evidence>
<dbReference type="PANTHER" id="PTHR45436">
    <property type="entry name" value="SENSOR HISTIDINE KINASE YKOH"/>
    <property type="match status" value="1"/>
</dbReference>
<dbReference type="EMBL" id="CAFBQP010000058">
    <property type="protein sequence ID" value="CAB5065170.1"/>
    <property type="molecule type" value="Genomic_DNA"/>
</dbReference>
<dbReference type="InterPro" id="IPR036890">
    <property type="entry name" value="HATPase_C_sf"/>
</dbReference>
<dbReference type="Pfam" id="PF00512">
    <property type="entry name" value="HisKA"/>
    <property type="match status" value="1"/>
</dbReference>
<dbReference type="Pfam" id="PF02518">
    <property type="entry name" value="HATPase_c"/>
    <property type="match status" value="1"/>
</dbReference>
<keyword evidence="4" id="KW-0597">Phosphoprotein</keyword>
<dbReference type="PROSITE" id="PS50885">
    <property type="entry name" value="HAMP"/>
    <property type="match status" value="1"/>
</dbReference>
<dbReference type="SMART" id="SM00388">
    <property type="entry name" value="HisKA"/>
    <property type="match status" value="1"/>
</dbReference>
<dbReference type="InterPro" id="IPR005467">
    <property type="entry name" value="His_kinase_dom"/>
</dbReference>
<keyword evidence="5" id="KW-0808">Transferase</keyword>